<proteinExistence type="inferred from homology"/>
<dbReference type="Pfam" id="PF16969">
    <property type="entry name" value="SRP68"/>
    <property type="match status" value="1"/>
</dbReference>
<evidence type="ECO:0000256" key="7">
    <source>
        <dbReference type="ARBA" id="ARBA00023242"/>
    </source>
</evidence>
<comment type="caution">
    <text evidence="12">The sequence shown here is derived from an EMBL/GenBank/DDBJ whole genome shotgun (WGS) entry which is preliminary data.</text>
</comment>
<sequence>MDITAFVVHGREQALLYGDYATYNAHLAKRLLSTRKKLGIATKNRSKFVKPPDLAHESTPDKDSQVRLLLLTSERAWAQAMSFKSAQTTAQKPMTHRTRSHIVSRLDKASRTAQQLVQLLANSETPTRDILEAKAYVALVRGAMFFEKRSWHSCLQSYAVSRVIYSLFASTGRGDLFKDLLSETIDPCIRYAAYQQKTPRTVPIHVILDRAFPRSNDVLVKQLQEIDPNLFTNDKPTLESGSAAAQDVPQTLTWRSRQVQIEDAQISLAWAAVDKAKKQLAQDHVKLQDREPHDMAAAYDDILTATQDAVDATKQAIDELRGEGVTQSDPRMQRLQITRTAVNYEMISWRIGRNRVLTGRQDGAPDEYSPLRRKKSKSAPDITKKQRELPISKKLTKLKEKVALYDGMLQNIVSTKELPGVPADESLSIRLDAFRNYFQALKCLSIARSHAVIGNCTNALALISRSLDLCNDTASKLQENGSDTSDTTLLNMEVTPQHYNSLRSLLNGELERHRALVYLDNVRNEARTSVEAVNTTPLMERLDEYPVQGVQFDNIVDFPPKLQPIPIKPIFLDVAWNYIDYPGKTPPAAGTSSAPPEPAPQSTPVTKRGWFSFGRS</sequence>
<evidence type="ECO:0000256" key="4">
    <source>
        <dbReference type="ARBA" id="ARBA00022490"/>
    </source>
</evidence>
<organism evidence="12 13">
    <name type="scientific">Ophiocordyceps australis</name>
    <dbReference type="NCBI Taxonomy" id="1399860"/>
    <lineage>
        <taxon>Eukaryota</taxon>
        <taxon>Fungi</taxon>
        <taxon>Dikarya</taxon>
        <taxon>Ascomycota</taxon>
        <taxon>Pezizomycotina</taxon>
        <taxon>Sordariomycetes</taxon>
        <taxon>Hypocreomycetidae</taxon>
        <taxon>Hypocreales</taxon>
        <taxon>Ophiocordycipitaceae</taxon>
        <taxon>Ophiocordyceps</taxon>
    </lineage>
</organism>
<dbReference type="Gene3D" id="1.10.3450.40">
    <property type="entry name" value="Signal recognition particle, SRP68 subunit, RNA-binding domain"/>
    <property type="match status" value="1"/>
</dbReference>
<dbReference type="GO" id="GO:0005786">
    <property type="term" value="C:signal recognition particle, endoplasmic reticulum targeting"/>
    <property type="evidence" value="ECO:0007669"/>
    <property type="project" value="UniProtKB-KW"/>
</dbReference>
<comment type="function">
    <text evidence="10">Component of the signal recognition particle (SRP) complex, a ribonucleoprotein complex that mediates the cotranslational targeting of secretory and membrane proteins to the endoplasmic reticulum (ER). The SRP complex interacts with the signal sequence in nascent secretory and membrane proteins and directs them to the membrane of the ER.</text>
</comment>
<dbReference type="GO" id="GO:0005730">
    <property type="term" value="C:nucleolus"/>
    <property type="evidence" value="ECO:0007669"/>
    <property type="project" value="UniProtKB-SubCell"/>
</dbReference>
<protein>
    <recommendedName>
        <fullName evidence="9 10">Signal recognition particle subunit SRP68</fullName>
        <shortName evidence="10">SRP68</shortName>
    </recommendedName>
</protein>
<dbReference type="GO" id="GO:0006614">
    <property type="term" value="P:SRP-dependent cotranslational protein targeting to membrane"/>
    <property type="evidence" value="ECO:0007669"/>
    <property type="project" value="InterPro"/>
</dbReference>
<dbReference type="GO" id="GO:0030942">
    <property type="term" value="F:endoplasmic reticulum signal peptide binding"/>
    <property type="evidence" value="ECO:0007669"/>
    <property type="project" value="InterPro"/>
</dbReference>
<feature type="region of interest" description="Disordered" evidence="11">
    <location>
        <begin position="586"/>
        <end position="616"/>
    </location>
</feature>
<evidence type="ECO:0000256" key="6">
    <source>
        <dbReference type="ARBA" id="ARBA00023135"/>
    </source>
</evidence>
<feature type="region of interest" description="Disordered" evidence="11">
    <location>
        <begin position="359"/>
        <end position="383"/>
    </location>
</feature>
<dbReference type="InterPro" id="IPR026258">
    <property type="entry name" value="SRP68"/>
</dbReference>
<dbReference type="InterPro" id="IPR038253">
    <property type="entry name" value="SRP68_N_sf"/>
</dbReference>
<dbReference type="STRING" id="1399860.A0A2C5YCB9"/>
<evidence type="ECO:0000256" key="10">
    <source>
        <dbReference type="PIRNR" id="PIRNR038995"/>
    </source>
</evidence>
<evidence type="ECO:0000256" key="5">
    <source>
        <dbReference type="ARBA" id="ARBA00022884"/>
    </source>
</evidence>
<evidence type="ECO:0000256" key="2">
    <source>
        <dbReference type="ARBA" id="ARBA00004604"/>
    </source>
</evidence>
<keyword evidence="7" id="KW-0539">Nucleus</keyword>
<evidence type="ECO:0000313" key="12">
    <source>
        <dbReference type="EMBL" id="PHH65356.1"/>
    </source>
</evidence>
<dbReference type="CDD" id="cd15481">
    <property type="entry name" value="SRP68-RBD"/>
    <property type="match status" value="1"/>
</dbReference>
<evidence type="ECO:0000256" key="3">
    <source>
        <dbReference type="ARBA" id="ARBA00009352"/>
    </source>
</evidence>
<dbReference type="PANTHER" id="PTHR12860">
    <property type="entry name" value="SIGNAL RECOGNITION PARTICLE 68 KDA PROTEIN"/>
    <property type="match status" value="1"/>
</dbReference>
<gene>
    <name evidence="12" type="ORF">CDD81_2768</name>
</gene>
<comment type="subcellular location">
    <subcellularLocation>
        <location evidence="1 10">Cytoplasm</location>
    </subcellularLocation>
    <subcellularLocation>
        <location evidence="2">Nucleus</location>
        <location evidence="2">Nucleolus</location>
    </subcellularLocation>
</comment>
<dbReference type="PIRSF" id="PIRSF038995">
    <property type="entry name" value="SRP68"/>
    <property type="match status" value="1"/>
</dbReference>
<dbReference type="InterPro" id="IPR034652">
    <property type="entry name" value="SRP68-RBD"/>
</dbReference>
<accession>A0A2C5YCB9</accession>
<dbReference type="EMBL" id="NJET01000019">
    <property type="protein sequence ID" value="PHH65356.1"/>
    <property type="molecule type" value="Genomic_DNA"/>
</dbReference>
<keyword evidence="8 10" id="KW-0687">Ribonucleoprotein</keyword>
<evidence type="ECO:0000313" key="13">
    <source>
        <dbReference type="Proteomes" id="UP000226192"/>
    </source>
</evidence>
<keyword evidence="4 10" id="KW-0963">Cytoplasm</keyword>
<evidence type="ECO:0000256" key="9">
    <source>
        <dbReference type="ARBA" id="ARBA00029498"/>
    </source>
</evidence>
<evidence type="ECO:0000256" key="1">
    <source>
        <dbReference type="ARBA" id="ARBA00004496"/>
    </source>
</evidence>
<evidence type="ECO:0000256" key="8">
    <source>
        <dbReference type="ARBA" id="ARBA00023274"/>
    </source>
</evidence>
<comment type="similarity">
    <text evidence="3 10">Belongs to the SRP68 family.</text>
</comment>
<name>A0A2C5YCB9_9HYPO</name>
<dbReference type="PANTHER" id="PTHR12860:SF0">
    <property type="entry name" value="SIGNAL RECOGNITION PARTICLE SUBUNIT SRP68"/>
    <property type="match status" value="1"/>
</dbReference>
<dbReference type="GO" id="GO:0008312">
    <property type="term" value="F:7S RNA binding"/>
    <property type="evidence" value="ECO:0007669"/>
    <property type="project" value="InterPro"/>
</dbReference>
<dbReference type="Proteomes" id="UP000226192">
    <property type="component" value="Unassembled WGS sequence"/>
</dbReference>
<keyword evidence="6 10" id="KW-0733">Signal recognition particle</keyword>
<dbReference type="OrthoDB" id="10255118at2759"/>
<keyword evidence="5 10" id="KW-0694">RNA-binding</keyword>
<dbReference type="AlphaFoldDB" id="A0A2C5YCB9"/>
<evidence type="ECO:0000256" key="11">
    <source>
        <dbReference type="SAM" id="MobiDB-lite"/>
    </source>
</evidence>
<keyword evidence="13" id="KW-1185">Reference proteome</keyword>
<dbReference type="GO" id="GO:0005047">
    <property type="term" value="F:signal recognition particle binding"/>
    <property type="evidence" value="ECO:0007669"/>
    <property type="project" value="InterPro"/>
</dbReference>
<reference evidence="12 13" key="1">
    <citation type="submission" date="2017-06" db="EMBL/GenBank/DDBJ databases">
        <title>Ant-infecting Ophiocordyceps genomes reveal a high diversity of potential behavioral manipulation genes and a possible major role for enterotoxins.</title>
        <authorList>
            <person name="De Bekker C."/>
            <person name="Evans H.C."/>
            <person name="Brachmann A."/>
            <person name="Hughes D.P."/>
        </authorList>
    </citation>
    <scope>NUCLEOTIDE SEQUENCE [LARGE SCALE GENOMIC DNA]</scope>
    <source>
        <strain evidence="12 13">Map64</strain>
    </source>
</reference>